<protein>
    <submittedName>
        <fullName evidence="1">Uncharacterized protein</fullName>
    </submittedName>
</protein>
<name>A0ACC3Z858_COLTU</name>
<accession>A0ACC3Z858</accession>
<proteinExistence type="predicted"/>
<gene>
    <name evidence="1" type="ORF">CTRU02_203039</name>
</gene>
<evidence type="ECO:0000313" key="1">
    <source>
        <dbReference type="EMBL" id="KAL0940276.1"/>
    </source>
</evidence>
<sequence length="432" mass="49059">MTSPIKFDIPSAVRSFEPFPRLPPEIRQQIWEDAVLEPGMHFLRLDTDFPIIRWPAPAMMMNFLNDDDDGGDENAAPDFSKETIPTSLWDTTLQPKYATPKANISNYVTRNETLSKLSATCSEARAVVQRLTSQRGCLRLKNGTVVALGSSSDVVCLDYLHAYTFRRGCRLLVNIRCEELENIKRVAVPYCHQWEVQNPLFSCPSCGNRHHGSHRKTYPLHLCDFLTRHLPNLEAFYFIDYLILPKCERIESFDGDEPVATMSVDGSTPGSRDKTGKQGILLTFVIEFRPRKYKSNGRLFVEADQDNWNVKSKVFDTLSWIRKRFIQHATNSKLSKHTHPQDVDFGVLACEWVNDKDEIAKKSHSSATKMQHIGRRKSSSLKSDGHSYAVLAKPSEPADSPSSSRLPGSEENRATFVFGQDVDYSFSFRRSS</sequence>
<comment type="caution">
    <text evidence="1">The sequence shown here is derived from an EMBL/GenBank/DDBJ whole genome shotgun (WGS) entry which is preliminary data.</text>
</comment>
<organism evidence="1 2">
    <name type="scientific">Colletotrichum truncatum</name>
    <name type="common">Anthracnose fungus</name>
    <name type="synonym">Colletotrichum capsici</name>
    <dbReference type="NCBI Taxonomy" id="5467"/>
    <lineage>
        <taxon>Eukaryota</taxon>
        <taxon>Fungi</taxon>
        <taxon>Dikarya</taxon>
        <taxon>Ascomycota</taxon>
        <taxon>Pezizomycotina</taxon>
        <taxon>Sordariomycetes</taxon>
        <taxon>Hypocreomycetidae</taxon>
        <taxon>Glomerellales</taxon>
        <taxon>Glomerellaceae</taxon>
        <taxon>Colletotrichum</taxon>
        <taxon>Colletotrichum truncatum species complex</taxon>
    </lineage>
</organism>
<reference evidence="1 2" key="1">
    <citation type="journal article" date="2020" name="Phytopathology">
        <title>Genome Sequence Resources of Colletotrichum truncatum, C. plurivorum, C. musicola, and C. sojae: Four Species Pathogenic to Soybean (Glycine max).</title>
        <authorList>
            <person name="Rogerio F."/>
            <person name="Boufleur T.R."/>
            <person name="Ciampi-Guillardi M."/>
            <person name="Sukno S.A."/>
            <person name="Thon M.R."/>
            <person name="Massola Junior N.S."/>
            <person name="Baroncelli R."/>
        </authorList>
    </citation>
    <scope>NUCLEOTIDE SEQUENCE [LARGE SCALE GENOMIC DNA]</scope>
    <source>
        <strain evidence="1 2">CMES1059</strain>
    </source>
</reference>
<keyword evidence="2" id="KW-1185">Reference proteome</keyword>
<dbReference type="Proteomes" id="UP000805649">
    <property type="component" value="Unassembled WGS sequence"/>
</dbReference>
<dbReference type="EMBL" id="VUJX02000002">
    <property type="protein sequence ID" value="KAL0940276.1"/>
    <property type="molecule type" value="Genomic_DNA"/>
</dbReference>
<evidence type="ECO:0000313" key="2">
    <source>
        <dbReference type="Proteomes" id="UP000805649"/>
    </source>
</evidence>